<feature type="domain" description="AMP-dependent synthetase/ligase" evidence="8">
    <location>
        <begin position="19"/>
        <end position="397"/>
    </location>
</feature>
<dbReference type="Proteomes" id="UP000198307">
    <property type="component" value="Unassembled WGS sequence"/>
</dbReference>
<keyword evidence="2" id="KW-0436">Ligase</keyword>
<evidence type="ECO:0000256" key="7">
    <source>
        <dbReference type="ARBA" id="ARBA00067668"/>
    </source>
</evidence>
<dbReference type="InterPro" id="IPR045851">
    <property type="entry name" value="AMP-bd_C_sf"/>
</dbReference>
<dbReference type="PANTHER" id="PTHR43859">
    <property type="entry name" value="ACYL-ACTIVATING ENZYME"/>
    <property type="match status" value="1"/>
</dbReference>
<name>A0A239PMK6_9RHOB</name>
<accession>A0A239PMK6</accession>
<dbReference type="PROSITE" id="PS00455">
    <property type="entry name" value="AMP_BINDING"/>
    <property type="match status" value="1"/>
</dbReference>
<dbReference type="InterPro" id="IPR000873">
    <property type="entry name" value="AMP-dep_synth/lig_dom"/>
</dbReference>
<dbReference type="InterPro" id="IPR020845">
    <property type="entry name" value="AMP-binding_CS"/>
</dbReference>
<dbReference type="Gene3D" id="3.30.300.30">
    <property type="match status" value="1"/>
</dbReference>
<evidence type="ECO:0000259" key="8">
    <source>
        <dbReference type="Pfam" id="PF00501"/>
    </source>
</evidence>
<dbReference type="Pfam" id="PF00501">
    <property type="entry name" value="AMP-binding"/>
    <property type="match status" value="1"/>
</dbReference>
<dbReference type="EC" id="6.2.1.44" evidence="6"/>
<organism evidence="10 11">
    <name type="scientific">Paracoccus seriniphilus</name>
    <dbReference type="NCBI Taxonomy" id="184748"/>
    <lineage>
        <taxon>Bacteria</taxon>
        <taxon>Pseudomonadati</taxon>
        <taxon>Pseudomonadota</taxon>
        <taxon>Alphaproteobacteria</taxon>
        <taxon>Rhodobacterales</taxon>
        <taxon>Paracoccaceae</taxon>
        <taxon>Paracoccus</taxon>
    </lineage>
</organism>
<keyword evidence="11" id="KW-1185">Reference proteome</keyword>
<dbReference type="Gene3D" id="3.40.50.12780">
    <property type="entry name" value="N-terminal domain of ligase-like"/>
    <property type="match status" value="1"/>
</dbReference>
<evidence type="ECO:0000259" key="9">
    <source>
        <dbReference type="Pfam" id="PF13193"/>
    </source>
</evidence>
<dbReference type="InterPro" id="IPR025110">
    <property type="entry name" value="AMP-bd_C"/>
</dbReference>
<feature type="domain" description="AMP-binding enzyme C-terminal" evidence="9">
    <location>
        <begin position="449"/>
        <end position="524"/>
    </location>
</feature>
<gene>
    <name evidence="10" type="ORF">SAMN05444959_10269</name>
</gene>
<sequence length="540" mass="59074">MQGLMMHRPLLQGDLLDYAADSFPAAEIVSRRAEGDTHRQSYAQTRARAVQLSHALERLGVTMGDRVATLAWNGHRHLELYNGISNIGAICHTINPRLSAEQMIFIIRHAEDRLLFTDLTFVPLLEKLKDHLPGLRYVIMTDRDHMPENGLDALCYEDLLANEDSSRDWPELAETTASGLCYTSGTTGDPKGVLYTHRSNVLHALSVAATIGPDLGKQPRILPVVPLFHVNAWGLPFYAPLAGASLIMPGPFLDGASLWDLCEGEAVQSAWGVPTIWQGLYAEIVKRGRKPEALHHIVVGGSAMPRSLTARFEELGIDVNHAWGMTETSPLGSQGSLTADKDDLPLEQRLDLKATQGRRVYGVEMKIIGEDGRRLPHDGQAMGDLYVRGNVVASGYYKNDRASAAVIDSEGWFCTGDIASIAPGGILTIRDRAKDLIKSGGEWISSIDLENHAVAHPKVAQCAVIAMPHPKWGERPLMVVKPVSPDDLATLDEIKALLAPHLADWQMPDDLVFVDEMPLTATGKISKLTLRQQFAGRAAS</sequence>
<evidence type="ECO:0000256" key="1">
    <source>
        <dbReference type="ARBA" id="ARBA00006432"/>
    </source>
</evidence>
<dbReference type="NCBIfam" id="NF004837">
    <property type="entry name" value="PRK06187.1"/>
    <property type="match status" value="1"/>
</dbReference>
<keyword evidence="3" id="KW-0276">Fatty acid metabolism</keyword>
<dbReference type="OrthoDB" id="9803968at2"/>
<evidence type="ECO:0000256" key="2">
    <source>
        <dbReference type="ARBA" id="ARBA00022598"/>
    </source>
</evidence>
<dbReference type="PANTHER" id="PTHR43859:SF4">
    <property type="entry name" value="BUTANOATE--COA LIGASE AAE1-RELATED"/>
    <property type="match status" value="1"/>
</dbReference>
<evidence type="ECO:0000256" key="5">
    <source>
        <dbReference type="ARBA" id="ARBA00051915"/>
    </source>
</evidence>
<dbReference type="CDD" id="cd12119">
    <property type="entry name" value="ttLC_FACS_AlkK_like"/>
    <property type="match status" value="1"/>
</dbReference>
<dbReference type="GO" id="GO:0006631">
    <property type="term" value="P:fatty acid metabolic process"/>
    <property type="evidence" value="ECO:0007669"/>
    <property type="project" value="UniProtKB-KW"/>
</dbReference>
<comment type="catalytic activity">
    <reaction evidence="5">
        <text>3-(methylsulfanyl)propanoate + ATP + CoA = 3-(methylsulfanyl)propanoyl-CoA + AMP + diphosphate</text>
        <dbReference type="Rhea" id="RHEA:43052"/>
        <dbReference type="ChEBI" id="CHEBI:30616"/>
        <dbReference type="ChEBI" id="CHEBI:33019"/>
        <dbReference type="ChEBI" id="CHEBI:49016"/>
        <dbReference type="ChEBI" id="CHEBI:57287"/>
        <dbReference type="ChEBI" id="CHEBI:82815"/>
        <dbReference type="ChEBI" id="CHEBI:456215"/>
        <dbReference type="EC" id="6.2.1.44"/>
    </reaction>
    <physiologicalReaction direction="left-to-right" evidence="5">
        <dbReference type="Rhea" id="RHEA:43053"/>
    </physiologicalReaction>
</comment>
<keyword evidence="4" id="KW-0443">Lipid metabolism</keyword>
<dbReference type="FunFam" id="3.30.300.30:FF:000008">
    <property type="entry name" value="2,3-dihydroxybenzoate-AMP ligase"/>
    <property type="match status" value="1"/>
</dbReference>
<comment type="similarity">
    <text evidence="1">Belongs to the ATP-dependent AMP-binding enzyme family.</text>
</comment>
<evidence type="ECO:0000256" key="6">
    <source>
        <dbReference type="ARBA" id="ARBA00066616"/>
    </source>
</evidence>
<protein>
    <recommendedName>
        <fullName evidence="7">3-methylmercaptopropionyl-CoA ligase</fullName>
        <ecNumber evidence="6">6.2.1.44</ecNumber>
    </recommendedName>
</protein>
<dbReference type="RefSeq" id="WP_089342940.1">
    <property type="nucleotide sequence ID" value="NZ_CP067129.1"/>
</dbReference>
<dbReference type="InterPro" id="IPR042099">
    <property type="entry name" value="ANL_N_sf"/>
</dbReference>
<evidence type="ECO:0000313" key="10">
    <source>
        <dbReference type="EMBL" id="SNT71561.1"/>
    </source>
</evidence>
<evidence type="ECO:0000313" key="11">
    <source>
        <dbReference type="Proteomes" id="UP000198307"/>
    </source>
</evidence>
<dbReference type="Pfam" id="PF13193">
    <property type="entry name" value="AMP-binding_C"/>
    <property type="match status" value="1"/>
</dbReference>
<dbReference type="SUPFAM" id="SSF56801">
    <property type="entry name" value="Acetyl-CoA synthetase-like"/>
    <property type="match status" value="1"/>
</dbReference>
<evidence type="ECO:0000256" key="3">
    <source>
        <dbReference type="ARBA" id="ARBA00022832"/>
    </source>
</evidence>
<reference evidence="10 11" key="1">
    <citation type="submission" date="2017-07" db="EMBL/GenBank/DDBJ databases">
        <authorList>
            <person name="Sun Z.S."/>
            <person name="Albrecht U."/>
            <person name="Echele G."/>
            <person name="Lee C.C."/>
        </authorList>
    </citation>
    <scope>NUCLEOTIDE SEQUENCE [LARGE SCALE GENOMIC DNA]</scope>
    <source>
        <strain evidence="10 11">DSM 14827</strain>
    </source>
</reference>
<evidence type="ECO:0000256" key="4">
    <source>
        <dbReference type="ARBA" id="ARBA00023098"/>
    </source>
</evidence>
<dbReference type="AlphaFoldDB" id="A0A239PMK6"/>
<proteinExistence type="inferred from homology"/>
<dbReference type="GO" id="GO:0016874">
    <property type="term" value="F:ligase activity"/>
    <property type="evidence" value="ECO:0007669"/>
    <property type="project" value="UniProtKB-KW"/>
</dbReference>
<dbReference type="EMBL" id="FZQB01000002">
    <property type="protein sequence ID" value="SNT71561.1"/>
    <property type="molecule type" value="Genomic_DNA"/>
</dbReference>